<evidence type="ECO:0000313" key="8">
    <source>
        <dbReference type="EMBL" id="QEC68124.1"/>
    </source>
</evidence>
<evidence type="ECO:0000256" key="3">
    <source>
        <dbReference type="ARBA" id="ARBA00022448"/>
    </source>
</evidence>
<dbReference type="Gene3D" id="1.20.1600.10">
    <property type="entry name" value="Outer membrane efflux proteins (OEP)"/>
    <property type="match status" value="1"/>
</dbReference>
<evidence type="ECO:0000256" key="4">
    <source>
        <dbReference type="ARBA" id="ARBA00022452"/>
    </source>
</evidence>
<dbReference type="GO" id="GO:0009279">
    <property type="term" value="C:cell outer membrane"/>
    <property type="evidence" value="ECO:0007669"/>
    <property type="project" value="UniProtKB-SubCell"/>
</dbReference>
<keyword evidence="4" id="KW-1134">Transmembrane beta strand</keyword>
<dbReference type="PANTHER" id="PTHR30026">
    <property type="entry name" value="OUTER MEMBRANE PROTEIN TOLC"/>
    <property type="match status" value="1"/>
</dbReference>
<organism evidence="8 9">
    <name type="scientific">Panacibacter ginsenosidivorans</name>
    <dbReference type="NCBI Taxonomy" id="1813871"/>
    <lineage>
        <taxon>Bacteria</taxon>
        <taxon>Pseudomonadati</taxon>
        <taxon>Bacteroidota</taxon>
        <taxon>Chitinophagia</taxon>
        <taxon>Chitinophagales</taxon>
        <taxon>Chitinophagaceae</taxon>
        <taxon>Panacibacter</taxon>
    </lineage>
</organism>
<dbReference type="PANTHER" id="PTHR30026:SF21">
    <property type="entry name" value="SLR1270 PROTEIN"/>
    <property type="match status" value="1"/>
</dbReference>
<name>A0A5B8V9M2_9BACT</name>
<dbReference type="AlphaFoldDB" id="A0A5B8V9M2"/>
<evidence type="ECO:0000313" key="9">
    <source>
        <dbReference type="Proteomes" id="UP000321533"/>
    </source>
</evidence>
<evidence type="ECO:0000256" key="6">
    <source>
        <dbReference type="ARBA" id="ARBA00023136"/>
    </source>
</evidence>
<reference evidence="8 9" key="1">
    <citation type="journal article" date="2016" name="Int. J. Syst. Evol. Microbiol.">
        <title>Panacibacter ginsenosidivorans gen. nov., sp. nov., with ginsenoside converting activity isolated from soil of a ginseng field.</title>
        <authorList>
            <person name="Siddiqi M.Z."/>
            <person name="Muhammad Shafi S."/>
            <person name="Choi K.D."/>
            <person name="Im W.T."/>
        </authorList>
    </citation>
    <scope>NUCLEOTIDE SEQUENCE [LARGE SCALE GENOMIC DNA]</scope>
    <source>
        <strain evidence="8 9">Gsoil1550</strain>
    </source>
</reference>
<dbReference type="EMBL" id="CP042435">
    <property type="protein sequence ID" value="QEC68124.1"/>
    <property type="molecule type" value="Genomic_DNA"/>
</dbReference>
<keyword evidence="3" id="KW-0813">Transport</keyword>
<keyword evidence="5" id="KW-0812">Transmembrane</keyword>
<comment type="similarity">
    <text evidence="2">Belongs to the outer membrane factor (OMF) (TC 1.B.17) family.</text>
</comment>
<dbReference type="Proteomes" id="UP000321533">
    <property type="component" value="Chromosome"/>
</dbReference>
<proteinExistence type="inferred from homology"/>
<accession>A0A5B8V9M2</accession>
<evidence type="ECO:0000256" key="5">
    <source>
        <dbReference type="ARBA" id="ARBA00022692"/>
    </source>
</evidence>
<keyword evidence="6" id="KW-0472">Membrane</keyword>
<dbReference type="GO" id="GO:0015288">
    <property type="term" value="F:porin activity"/>
    <property type="evidence" value="ECO:0007669"/>
    <property type="project" value="TreeGrafter"/>
</dbReference>
<dbReference type="InterPro" id="IPR003423">
    <property type="entry name" value="OMP_efflux"/>
</dbReference>
<dbReference type="SUPFAM" id="SSF56954">
    <property type="entry name" value="Outer membrane efflux proteins (OEP)"/>
    <property type="match status" value="1"/>
</dbReference>
<dbReference type="Pfam" id="PF02321">
    <property type="entry name" value="OEP"/>
    <property type="match status" value="1"/>
</dbReference>
<evidence type="ECO:0000256" key="7">
    <source>
        <dbReference type="ARBA" id="ARBA00023237"/>
    </source>
</evidence>
<keyword evidence="7" id="KW-0998">Cell outer membrane</keyword>
<gene>
    <name evidence="8" type="ORF">FRZ67_12740</name>
</gene>
<evidence type="ECO:0000256" key="2">
    <source>
        <dbReference type="ARBA" id="ARBA00007613"/>
    </source>
</evidence>
<dbReference type="GO" id="GO:1990281">
    <property type="term" value="C:efflux pump complex"/>
    <property type="evidence" value="ECO:0007669"/>
    <property type="project" value="TreeGrafter"/>
</dbReference>
<dbReference type="GO" id="GO:0015562">
    <property type="term" value="F:efflux transmembrane transporter activity"/>
    <property type="evidence" value="ECO:0007669"/>
    <property type="project" value="InterPro"/>
</dbReference>
<keyword evidence="9" id="KW-1185">Reference proteome</keyword>
<evidence type="ECO:0000256" key="1">
    <source>
        <dbReference type="ARBA" id="ARBA00004442"/>
    </source>
</evidence>
<dbReference type="KEGG" id="pgin:FRZ67_12740"/>
<comment type="subcellular location">
    <subcellularLocation>
        <location evidence="1">Cell outer membrane</location>
    </subcellularLocation>
</comment>
<sequence length="474" mass="54900">MPPTKNKHISVMKKFLLSIIYCYVHCILTAQEKNVFTVDDFVQQVKQFHPVAKQANLITKQAVAAVTAARGNLDPAIMFDASRKTFDGKNYYFYTNPELKIPIWIGADIKAGLESNGGAYLNPEVTSGNTSYMGVEVPLAKGLFMDKRRAAIQQAKIFQSQSTQERAQILNDLLFDAYTTYWQWAGSYTLYNLYNRFLQTASQRFRLVKIAFINGDRSSMDTLEAYTQLQNFEMLQTDAFMKLNDAYLELSTFLWQQNDSAYTLPATFIPDTVRFGEPLQYQSQEELVNTAFLQNPLLNIYNYKLDALQVEKKLKFQNLLPVINAKVNILNREYNVLKGLNAGFIENNYKWGIDFKLPLFLRQGRGDYQKAKLKIEEANYALSVKRRETENKIRSYYNQFTQMQNQLAIMQSAFNNYNILLKQEELRFRNGESSLFIVNSRENKMIEAGQKLVELRIKYQKTYYAVQWAGGLLR</sequence>
<protein>
    <submittedName>
        <fullName evidence="8">TolC family protein</fullName>
    </submittedName>
</protein>
<dbReference type="InterPro" id="IPR051906">
    <property type="entry name" value="TolC-like"/>
</dbReference>